<name>W9RD48_9ROSA</name>
<keyword evidence="1" id="KW-0812">Transmembrane</keyword>
<organism evidence="3 4">
    <name type="scientific">Morus notabilis</name>
    <dbReference type="NCBI Taxonomy" id="981085"/>
    <lineage>
        <taxon>Eukaryota</taxon>
        <taxon>Viridiplantae</taxon>
        <taxon>Streptophyta</taxon>
        <taxon>Embryophyta</taxon>
        <taxon>Tracheophyta</taxon>
        <taxon>Spermatophyta</taxon>
        <taxon>Magnoliopsida</taxon>
        <taxon>eudicotyledons</taxon>
        <taxon>Gunneridae</taxon>
        <taxon>Pentapetalae</taxon>
        <taxon>rosids</taxon>
        <taxon>fabids</taxon>
        <taxon>Rosales</taxon>
        <taxon>Moraceae</taxon>
        <taxon>Moreae</taxon>
        <taxon>Morus</taxon>
    </lineage>
</organism>
<dbReference type="Proteomes" id="UP000030645">
    <property type="component" value="Unassembled WGS sequence"/>
</dbReference>
<dbReference type="PANTHER" id="PTHR13833:SF71">
    <property type="entry name" value="NHL DOMAIN-CONTAINING PROTEIN"/>
    <property type="match status" value="1"/>
</dbReference>
<keyword evidence="4" id="KW-1185">Reference proteome</keyword>
<evidence type="ECO:0000313" key="4">
    <source>
        <dbReference type="Proteomes" id="UP000030645"/>
    </source>
</evidence>
<feature type="signal peptide" evidence="2">
    <location>
        <begin position="1"/>
        <end position="25"/>
    </location>
</feature>
<keyword evidence="1" id="KW-0472">Membrane</keyword>
<proteinExistence type="predicted"/>
<dbReference type="OrthoDB" id="342730at2759"/>
<feature type="chain" id="PRO_5004928243" description="NHL repeat-containing protein 2" evidence="2">
    <location>
        <begin position="26"/>
        <end position="423"/>
    </location>
</feature>
<dbReference type="Gene3D" id="2.120.10.30">
    <property type="entry name" value="TolB, C-terminal domain"/>
    <property type="match status" value="1"/>
</dbReference>
<dbReference type="eggNOG" id="ENOG502QQTE">
    <property type="taxonomic scope" value="Eukaryota"/>
</dbReference>
<protein>
    <recommendedName>
        <fullName evidence="5">NHL repeat-containing protein 2</fullName>
    </recommendedName>
</protein>
<feature type="transmembrane region" description="Helical" evidence="1">
    <location>
        <begin position="209"/>
        <end position="230"/>
    </location>
</feature>
<evidence type="ECO:0000256" key="1">
    <source>
        <dbReference type="SAM" id="Phobius"/>
    </source>
</evidence>
<dbReference type="InterPro" id="IPR011042">
    <property type="entry name" value="6-blade_b-propeller_TolB-like"/>
</dbReference>
<evidence type="ECO:0000313" key="3">
    <source>
        <dbReference type="EMBL" id="EXB82628.1"/>
    </source>
</evidence>
<accession>W9RD48</accession>
<dbReference type="EMBL" id="KE344869">
    <property type="protein sequence ID" value="EXB82628.1"/>
    <property type="molecule type" value="Genomic_DNA"/>
</dbReference>
<dbReference type="PANTHER" id="PTHR13833">
    <property type="match status" value="1"/>
</dbReference>
<keyword evidence="2" id="KW-0732">Signal</keyword>
<dbReference type="AlphaFoldDB" id="W9RD48"/>
<reference evidence="4" key="1">
    <citation type="submission" date="2013-01" db="EMBL/GenBank/DDBJ databases">
        <title>Draft Genome Sequence of a Mulberry Tree, Morus notabilis C.K. Schneid.</title>
        <authorList>
            <person name="He N."/>
            <person name="Zhao S."/>
        </authorList>
    </citation>
    <scope>NUCLEOTIDE SEQUENCE</scope>
</reference>
<evidence type="ECO:0008006" key="5">
    <source>
        <dbReference type="Google" id="ProtNLM"/>
    </source>
</evidence>
<dbReference type="KEGG" id="mnt:21410415"/>
<keyword evidence="1" id="KW-1133">Transmembrane helix</keyword>
<sequence>MASDSSALALFLFSIFASLHLFAGAVVVIEDGYTVKTVIDGHKLKINPHSVMLRPGSSDLVVLDSSGSAFYTVRLPTSKDSVVKRFSGSGTVAGYSDGEPETARFKNPESFAIDLKGNIYVADQKNNVIRKITDTGVSTIAGVNKKIGKDDGPGQNATFSNDFELVFVAEKCALLVSDHGTMLVRQIDLKAEDCVGGSGSGHGLGSVSVWSVVVAVVVACIVGIVVGLAVRPYILSREGTRMQCFSETWKLCLINLGKQVQIPCFVIRSAVANSVLVFSLLERLLWLGLSHLSLLFSTNYLAPQVSPKDRAMLDSDKVDSSSCSGLGSGSGSEMMNSQKYADQLKDLINFDGSLELTNSASTQMIDQGGEYQEGRDVVLSDCHGNGRIDTMIKTNINCFAEVAKETALIEGTLLGSSGLVKRR</sequence>
<evidence type="ECO:0000256" key="2">
    <source>
        <dbReference type="SAM" id="SignalP"/>
    </source>
</evidence>
<dbReference type="SUPFAM" id="SSF101898">
    <property type="entry name" value="NHL repeat"/>
    <property type="match status" value="1"/>
</dbReference>
<gene>
    <name evidence="3" type="ORF">L484_027807</name>
</gene>